<gene>
    <name evidence="3" type="ORF">MUK42_19801</name>
</gene>
<evidence type="ECO:0000313" key="4">
    <source>
        <dbReference type="Proteomes" id="UP001055439"/>
    </source>
</evidence>
<evidence type="ECO:0000313" key="3">
    <source>
        <dbReference type="EMBL" id="URE05521.1"/>
    </source>
</evidence>
<name>A0A9E7FYL8_9LILI</name>
<dbReference type="InterPro" id="IPR050466">
    <property type="entry name" value="Carboxylest/Gibb_receptor"/>
</dbReference>
<dbReference type="InterPro" id="IPR013094">
    <property type="entry name" value="AB_hydrolase_3"/>
</dbReference>
<dbReference type="EMBL" id="CP097507">
    <property type="protein sequence ID" value="URE05522.1"/>
    <property type="molecule type" value="Genomic_DNA"/>
</dbReference>
<feature type="region of interest" description="Disordered" evidence="1">
    <location>
        <begin position="223"/>
        <end position="325"/>
    </location>
</feature>
<feature type="compositionally biased region" description="Basic and acidic residues" evidence="1">
    <location>
        <begin position="225"/>
        <end position="238"/>
    </location>
</feature>
<proteinExistence type="predicted"/>
<dbReference type="Pfam" id="PF07859">
    <property type="entry name" value="Abhydrolase_3"/>
    <property type="match status" value="1"/>
</dbReference>
<protein>
    <submittedName>
        <fullName evidence="3">Carboxylesterase family</fullName>
    </submittedName>
</protein>
<dbReference type="AlphaFoldDB" id="A0A9E7FYL8"/>
<dbReference type="Gene3D" id="3.40.50.1820">
    <property type="entry name" value="alpha/beta hydrolase"/>
    <property type="match status" value="1"/>
</dbReference>
<dbReference type="PANTHER" id="PTHR23024">
    <property type="entry name" value="ARYLACETAMIDE DEACETYLASE"/>
    <property type="match status" value="1"/>
</dbReference>
<dbReference type="EMBL" id="CP097507">
    <property type="protein sequence ID" value="URE05521.1"/>
    <property type="molecule type" value="Genomic_DNA"/>
</dbReference>
<dbReference type="PANTHER" id="PTHR23024:SF577">
    <property type="entry name" value="CARBOXYLESTERASE 2-RELATED"/>
    <property type="match status" value="1"/>
</dbReference>
<sequence>MDSDANDEVVIDAPPFVRVYKSGRIERLVGTEVLPAGLDPATGVASKDVLVDPVSNLTARLYLPDLSGSPPDKKIPVLVYYHGGGFVIETAFSPTYHNYLNSLVAAAGVVAVSVDYRRAPEHPPGRVRRLVGGAPVGGVAADGGGVACGAWGSWARVPGRGQRGRQHCAPYGPASGGRWAGRRRHRDQRVTAGPPVLLWGGAAGVGERGSQGEGVGGALVGVRAPGDDRAGRPVDRPADGGGAELGGPAVPARAGDGGGEGHATEERARVPGGAEAERVGGGGRAAGDGGREPCLPSHCPQERQGVGQAAGGGCLPQLLSSSNDG</sequence>
<dbReference type="Proteomes" id="UP001055439">
    <property type="component" value="Chromosome 5"/>
</dbReference>
<dbReference type="OrthoDB" id="408631at2759"/>
<feature type="region of interest" description="Disordered" evidence="1">
    <location>
        <begin position="161"/>
        <end position="183"/>
    </location>
</feature>
<evidence type="ECO:0000256" key="1">
    <source>
        <dbReference type="SAM" id="MobiDB-lite"/>
    </source>
</evidence>
<accession>A0A9E7FYL8</accession>
<keyword evidence="4" id="KW-1185">Reference proteome</keyword>
<dbReference type="SUPFAM" id="SSF53474">
    <property type="entry name" value="alpha/beta-Hydrolases"/>
    <property type="match status" value="1"/>
</dbReference>
<feature type="domain" description="Alpha/beta hydrolase fold-3" evidence="2">
    <location>
        <begin position="78"/>
        <end position="123"/>
    </location>
</feature>
<evidence type="ECO:0000259" key="2">
    <source>
        <dbReference type="Pfam" id="PF07859"/>
    </source>
</evidence>
<dbReference type="GO" id="GO:0016787">
    <property type="term" value="F:hydrolase activity"/>
    <property type="evidence" value="ECO:0007669"/>
    <property type="project" value="InterPro"/>
</dbReference>
<dbReference type="InterPro" id="IPR029058">
    <property type="entry name" value="AB_hydrolase_fold"/>
</dbReference>
<reference evidence="3" key="1">
    <citation type="submission" date="2022-05" db="EMBL/GenBank/DDBJ databases">
        <title>The Musa troglodytarum L. genome provides insights into the mechanism of non-climacteric behaviour and enrichment of carotenoids.</title>
        <authorList>
            <person name="Wang J."/>
        </authorList>
    </citation>
    <scope>NUCLEOTIDE SEQUENCE</scope>
    <source>
        <tissue evidence="3">Leaf</tissue>
    </source>
</reference>
<feature type="compositionally biased region" description="Gly residues" evidence="1">
    <location>
        <begin position="279"/>
        <end position="288"/>
    </location>
</feature>
<organism evidence="3 4">
    <name type="scientific">Musa troglodytarum</name>
    <name type="common">fe'i banana</name>
    <dbReference type="NCBI Taxonomy" id="320322"/>
    <lineage>
        <taxon>Eukaryota</taxon>
        <taxon>Viridiplantae</taxon>
        <taxon>Streptophyta</taxon>
        <taxon>Embryophyta</taxon>
        <taxon>Tracheophyta</taxon>
        <taxon>Spermatophyta</taxon>
        <taxon>Magnoliopsida</taxon>
        <taxon>Liliopsida</taxon>
        <taxon>Zingiberales</taxon>
        <taxon>Musaceae</taxon>
        <taxon>Musa</taxon>
    </lineage>
</organism>